<dbReference type="eggNOG" id="ENOG5032U6D">
    <property type="taxonomic scope" value="Bacteria"/>
</dbReference>
<evidence type="ECO:0000256" key="1">
    <source>
        <dbReference type="SAM" id="SignalP"/>
    </source>
</evidence>
<dbReference type="PROSITE" id="PS51257">
    <property type="entry name" value="PROKAR_LIPOPROTEIN"/>
    <property type="match status" value="1"/>
</dbReference>
<comment type="caution">
    <text evidence="2">The sequence shown here is derived from an EMBL/GenBank/DDBJ whole genome shotgun (WGS) entry which is preliminary data.</text>
</comment>
<organism evidence="2 3">
    <name type="scientific">Cesiribacter andamanensis AMV16</name>
    <dbReference type="NCBI Taxonomy" id="1279009"/>
    <lineage>
        <taxon>Bacteria</taxon>
        <taxon>Pseudomonadati</taxon>
        <taxon>Bacteroidota</taxon>
        <taxon>Cytophagia</taxon>
        <taxon>Cytophagales</taxon>
        <taxon>Cesiribacteraceae</taxon>
        <taxon>Cesiribacter</taxon>
    </lineage>
</organism>
<gene>
    <name evidence="2" type="ORF">ADICEAN_02667</name>
</gene>
<sequence length="132" mass="14857">MKRYTPLLLLMLAAACQTTPADIAGFNAYLWKQDKAGCGRERSQMVDTLMVQRDKLLQLNENELISLLGNPDARELWERNQKFLIYLLEPNARCQAPEDAPVTAKALHIRLSAIGRANEVFIGSFKAGRDQP</sequence>
<dbReference type="STRING" id="1279009.ADICEAN_02667"/>
<protein>
    <recommendedName>
        <fullName evidence="4">Lipoprotein</fullName>
    </recommendedName>
</protein>
<evidence type="ECO:0000313" key="3">
    <source>
        <dbReference type="Proteomes" id="UP000011910"/>
    </source>
</evidence>
<dbReference type="RefSeq" id="WP_009196057.1">
    <property type="nucleotide sequence ID" value="NZ_AODQ01000069.1"/>
</dbReference>
<feature type="signal peptide" evidence="1">
    <location>
        <begin position="1"/>
        <end position="21"/>
    </location>
</feature>
<reference evidence="2 3" key="1">
    <citation type="journal article" date="2013" name="Genome Announc.">
        <title>Draft Genome Sequence of Cesiribacter andamanensis Strain AMV16T, Isolated from a Soil Sample from a Mud Volcano in the Andaman Islands, India.</title>
        <authorList>
            <person name="Shivaji S."/>
            <person name="Ara S."/>
            <person name="Begum Z."/>
            <person name="Srinivas T.N."/>
            <person name="Singh A."/>
            <person name="Kumar Pinnaka A."/>
        </authorList>
    </citation>
    <scope>NUCLEOTIDE SEQUENCE [LARGE SCALE GENOMIC DNA]</scope>
    <source>
        <strain evidence="2 3">AMV16</strain>
    </source>
</reference>
<evidence type="ECO:0008006" key="4">
    <source>
        <dbReference type="Google" id="ProtNLM"/>
    </source>
</evidence>
<keyword evidence="3" id="KW-1185">Reference proteome</keyword>
<dbReference type="EMBL" id="AODQ01000069">
    <property type="protein sequence ID" value="EMR02192.1"/>
    <property type="molecule type" value="Genomic_DNA"/>
</dbReference>
<feature type="chain" id="PRO_5004082053" description="Lipoprotein" evidence="1">
    <location>
        <begin position="22"/>
        <end position="132"/>
    </location>
</feature>
<dbReference type="OrthoDB" id="981332at2"/>
<dbReference type="AlphaFoldDB" id="M7N4G9"/>
<accession>M7N4G9</accession>
<name>M7N4G9_9BACT</name>
<proteinExistence type="predicted"/>
<evidence type="ECO:0000313" key="2">
    <source>
        <dbReference type="EMBL" id="EMR02192.1"/>
    </source>
</evidence>
<dbReference type="Proteomes" id="UP000011910">
    <property type="component" value="Unassembled WGS sequence"/>
</dbReference>
<keyword evidence="1" id="KW-0732">Signal</keyword>